<dbReference type="InterPro" id="IPR018265">
    <property type="entry name" value="Ribosomal_bL35_CS"/>
</dbReference>
<keyword evidence="3 5" id="KW-0687">Ribonucleoprotein</keyword>
<dbReference type="Gene3D" id="4.10.410.60">
    <property type="match status" value="1"/>
</dbReference>
<evidence type="ECO:0000313" key="8">
    <source>
        <dbReference type="Proteomes" id="UP000603545"/>
    </source>
</evidence>
<accession>A0A8J6N6E2</accession>
<evidence type="ECO:0000256" key="5">
    <source>
        <dbReference type="HAMAP-Rule" id="MF_00514"/>
    </source>
</evidence>
<reference evidence="7 8" key="1">
    <citation type="submission" date="2020-08" db="EMBL/GenBank/DDBJ databases">
        <title>Bridging the membrane lipid divide: bacteria of the FCB group superphylum have the potential to synthesize archaeal ether lipids.</title>
        <authorList>
            <person name="Villanueva L."/>
            <person name="Von Meijenfeldt F.A.B."/>
            <person name="Westbye A.B."/>
            <person name="Yadav S."/>
            <person name="Hopmans E.C."/>
            <person name="Dutilh B.E."/>
            <person name="Sinninghe Damste J.S."/>
        </authorList>
    </citation>
    <scope>NUCLEOTIDE SEQUENCE [LARGE SCALE GENOMIC DNA]</scope>
    <source>
        <strain evidence="7">NIOZ-UU82</strain>
    </source>
</reference>
<dbReference type="InterPro" id="IPR037229">
    <property type="entry name" value="Ribosomal_bL35_sf"/>
</dbReference>
<dbReference type="PANTHER" id="PTHR33343:SF1">
    <property type="entry name" value="LARGE RIBOSOMAL SUBUNIT PROTEIN BL35M"/>
    <property type="match status" value="1"/>
</dbReference>
<evidence type="ECO:0000256" key="4">
    <source>
        <dbReference type="ARBA" id="ARBA00071664"/>
    </source>
</evidence>
<dbReference type="EMBL" id="JACNLL010000010">
    <property type="protein sequence ID" value="MBC8198587.1"/>
    <property type="molecule type" value="Genomic_DNA"/>
</dbReference>
<dbReference type="PRINTS" id="PR00064">
    <property type="entry name" value="RIBOSOMALL35"/>
</dbReference>
<evidence type="ECO:0000256" key="3">
    <source>
        <dbReference type="ARBA" id="ARBA00023274"/>
    </source>
</evidence>
<comment type="similarity">
    <text evidence="1 5 6">Belongs to the bacterial ribosomal protein bL35 family.</text>
</comment>
<organism evidence="7 8">
    <name type="scientific">Candidatus Desulfaltia bathyphila</name>
    <dbReference type="NCBI Taxonomy" id="2841697"/>
    <lineage>
        <taxon>Bacteria</taxon>
        <taxon>Pseudomonadati</taxon>
        <taxon>Thermodesulfobacteriota</taxon>
        <taxon>Desulfobacteria</taxon>
        <taxon>Desulfobacterales</taxon>
        <taxon>Desulfobacterales incertae sedis</taxon>
        <taxon>Candidatus Desulfaltia</taxon>
    </lineage>
</organism>
<dbReference type="SUPFAM" id="SSF143034">
    <property type="entry name" value="L35p-like"/>
    <property type="match status" value="1"/>
</dbReference>
<evidence type="ECO:0000256" key="6">
    <source>
        <dbReference type="RuleBase" id="RU000568"/>
    </source>
</evidence>
<dbReference type="Proteomes" id="UP000603545">
    <property type="component" value="Unassembled WGS sequence"/>
</dbReference>
<proteinExistence type="inferred from homology"/>
<dbReference type="HAMAP" id="MF_00514">
    <property type="entry name" value="Ribosomal_bL35"/>
    <property type="match status" value="1"/>
</dbReference>
<dbReference type="FunFam" id="4.10.410.60:FF:000001">
    <property type="entry name" value="50S ribosomal protein L35"/>
    <property type="match status" value="1"/>
</dbReference>
<name>A0A8J6N6E2_9BACT</name>
<sequence length="65" mass="7354">MPKIKTNRAAAKRFKKTGTGKFVFSKSNASHILTKKTTKRKRSLRQGQIIDKSNKKGVRLLLPNT</sequence>
<keyword evidence="2 5" id="KW-0689">Ribosomal protein</keyword>
<protein>
    <recommendedName>
        <fullName evidence="4 5">Large ribosomal subunit protein bL35</fullName>
    </recommendedName>
</protein>
<dbReference type="Pfam" id="PF01632">
    <property type="entry name" value="Ribosomal_L35p"/>
    <property type="match status" value="1"/>
</dbReference>
<dbReference type="GO" id="GO:0003735">
    <property type="term" value="F:structural constituent of ribosome"/>
    <property type="evidence" value="ECO:0007669"/>
    <property type="project" value="InterPro"/>
</dbReference>
<dbReference type="AlphaFoldDB" id="A0A8J6N6E2"/>
<gene>
    <name evidence="5 7" type="primary">rpmI</name>
    <name evidence="7" type="ORF">H8E80_00865</name>
</gene>
<dbReference type="NCBIfam" id="TIGR00001">
    <property type="entry name" value="rpmI_bact"/>
    <property type="match status" value="1"/>
</dbReference>
<dbReference type="PANTHER" id="PTHR33343">
    <property type="entry name" value="54S RIBOSOMAL PROTEIN BL35M"/>
    <property type="match status" value="1"/>
</dbReference>
<evidence type="ECO:0000256" key="2">
    <source>
        <dbReference type="ARBA" id="ARBA00022980"/>
    </source>
</evidence>
<dbReference type="GO" id="GO:0022625">
    <property type="term" value="C:cytosolic large ribosomal subunit"/>
    <property type="evidence" value="ECO:0007669"/>
    <property type="project" value="TreeGrafter"/>
</dbReference>
<dbReference type="InterPro" id="IPR021137">
    <property type="entry name" value="Ribosomal_bL35-like"/>
</dbReference>
<evidence type="ECO:0000313" key="7">
    <source>
        <dbReference type="EMBL" id="MBC8198587.1"/>
    </source>
</evidence>
<comment type="caution">
    <text evidence="7">The sequence shown here is derived from an EMBL/GenBank/DDBJ whole genome shotgun (WGS) entry which is preliminary data.</text>
</comment>
<dbReference type="InterPro" id="IPR001706">
    <property type="entry name" value="Ribosomal_bL35"/>
</dbReference>
<dbReference type="GO" id="GO:0006412">
    <property type="term" value="P:translation"/>
    <property type="evidence" value="ECO:0007669"/>
    <property type="project" value="UniProtKB-UniRule"/>
</dbReference>
<dbReference type="PROSITE" id="PS00936">
    <property type="entry name" value="RIBOSOMAL_L35"/>
    <property type="match status" value="1"/>
</dbReference>
<evidence type="ECO:0000256" key="1">
    <source>
        <dbReference type="ARBA" id="ARBA00006598"/>
    </source>
</evidence>